<organism evidence="2 3">
    <name type="scientific">Crepidotus variabilis</name>
    <dbReference type="NCBI Taxonomy" id="179855"/>
    <lineage>
        <taxon>Eukaryota</taxon>
        <taxon>Fungi</taxon>
        <taxon>Dikarya</taxon>
        <taxon>Basidiomycota</taxon>
        <taxon>Agaricomycotina</taxon>
        <taxon>Agaricomycetes</taxon>
        <taxon>Agaricomycetidae</taxon>
        <taxon>Agaricales</taxon>
        <taxon>Agaricineae</taxon>
        <taxon>Crepidotaceae</taxon>
        <taxon>Crepidotus</taxon>
    </lineage>
</organism>
<dbReference type="AlphaFoldDB" id="A0A9P6E5C2"/>
<feature type="transmembrane region" description="Helical" evidence="1">
    <location>
        <begin position="12"/>
        <end position="33"/>
    </location>
</feature>
<keyword evidence="1" id="KW-0472">Membrane</keyword>
<name>A0A9P6E5C2_9AGAR</name>
<comment type="caution">
    <text evidence="2">The sequence shown here is derived from an EMBL/GenBank/DDBJ whole genome shotgun (WGS) entry which is preliminary data.</text>
</comment>
<feature type="transmembrane region" description="Helical" evidence="1">
    <location>
        <begin position="45"/>
        <end position="64"/>
    </location>
</feature>
<feature type="transmembrane region" description="Helical" evidence="1">
    <location>
        <begin position="99"/>
        <end position="119"/>
    </location>
</feature>
<accession>A0A9P6E5C2</accession>
<keyword evidence="3" id="KW-1185">Reference proteome</keyword>
<protein>
    <submittedName>
        <fullName evidence="2">Uncharacterized protein</fullName>
    </submittedName>
</protein>
<keyword evidence="1" id="KW-1133">Transmembrane helix</keyword>
<sequence length="122" mass="14441">MDEQIELLIRVLFTQSAIGVETFMWIFGLCVLLETPRERRKRRAIYLAVSFVILVLDCFFKFPMANFSFELLYRPNRAKEVDDLREELFETWYVKRSDWASAMIMWIGSGLLVGSLYLISKK</sequence>
<evidence type="ECO:0000313" key="3">
    <source>
        <dbReference type="Proteomes" id="UP000807306"/>
    </source>
</evidence>
<gene>
    <name evidence="2" type="ORF">CPB83DRAFT_863908</name>
</gene>
<proteinExistence type="predicted"/>
<dbReference type="Proteomes" id="UP000807306">
    <property type="component" value="Unassembled WGS sequence"/>
</dbReference>
<evidence type="ECO:0000313" key="2">
    <source>
        <dbReference type="EMBL" id="KAF9522848.1"/>
    </source>
</evidence>
<reference evidence="2" key="1">
    <citation type="submission" date="2020-11" db="EMBL/GenBank/DDBJ databases">
        <authorList>
            <consortium name="DOE Joint Genome Institute"/>
            <person name="Ahrendt S."/>
            <person name="Riley R."/>
            <person name="Andreopoulos W."/>
            <person name="Labutti K."/>
            <person name="Pangilinan J."/>
            <person name="Ruiz-Duenas F.J."/>
            <person name="Barrasa J.M."/>
            <person name="Sanchez-Garcia M."/>
            <person name="Camarero S."/>
            <person name="Miyauchi S."/>
            <person name="Serrano A."/>
            <person name="Linde D."/>
            <person name="Babiker R."/>
            <person name="Drula E."/>
            <person name="Ayuso-Fernandez I."/>
            <person name="Pacheco R."/>
            <person name="Padilla G."/>
            <person name="Ferreira P."/>
            <person name="Barriuso J."/>
            <person name="Kellner H."/>
            <person name="Castanera R."/>
            <person name="Alfaro M."/>
            <person name="Ramirez L."/>
            <person name="Pisabarro A.G."/>
            <person name="Kuo A."/>
            <person name="Tritt A."/>
            <person name="Lipzen A."/>
            <person name="He G."/>
            <person name="Yan M."/>
            <person name="Ng V."/>
            <person name="Cullen D."/>
            <person name="Martin F."/>
            <person name="Rosso M.-N."/>
            <person name="Henrissat B."/>
            <person name="Hibbett D."/>
            <person name="Martinez A.T."/>
            <person name="Grigoriev I.V."/>
        </authorList>
    </citation>
    <scope>NUCLEOTIDE SEQUENCE</scope>
    <source>
        <strain evidence="2">CBS 506.95</strain>
    </source>
</reference>
<keyword evidence="1" id="KW-0812">Transmembrane</keyword>
<dbReference type="EMBL" id="MU157932">
    <property type="protein sequence ID" value="KAF9522848.1"/>
    <property type="molecule type" value="Genomic_DNA"/>
</dbReference>
<evidence type="ECO:0000256" key="1">
    <source>
        <dbReference type="SAM" id="Phobius"/>
    </source>
</evidence>